<dbReference type="InterPro" id="IPR036869">
    <property type="entry name" value="J_dom_sf"/>
</dbReference>
<proteinExistence type="predicted"/>
<evidence type="ECO:0008006" key="3">
    <source>
        <dbReference type="Google" id="ProtNLM"/>
    </source>
</evidence>
<dbReference type="GO" id="GO:0051087">
    <property type="term" value="F:protein-folding chaperone binding"/>
    <property type="evidence" value="ECO:0007669"/>
    <property type="project" value="InterPro"/>
</dbReference>
<dbReference type="GO" id="GO:0044571">
    <property type="term" value="P:[2Fe-2S] cluster assembly"/>
    <property type="evidence" value="ECO:0007669"/>
    <property type="project" value="InterPro"/>
</dbReference>
<dbReference type="GO" id="GO:0005739">
    <property type="term" value="C:mitochondrion"/>
    <property type="evidence" value="ECO:0007669"/>
    <property type="project" value="TreeGrafter"/>
</dbReference>
<evidence type="ECO:0000313" key="1">
    <source>
        <dbReference type="EMBL" id="KAF5401401.1"/>
    </source>
</evidence>
<comment type="caution">
    <text evidence="1">The sequence shown here is derived from an EMBL/GenBank/DDBJ whole genome shotgun (WGS) entry which is preliminary data.</text>
</comment>
<dbReference type="NCBIfam" id="TIGR00714">
    <property type="entry name" value="hscB"/>
    <property type="match status" value="1"/>
</dbReference>
<dbReference type="GO" id="GO:0001671">
    <property type="term" value="F:ATPase activator activity"/>
    <property type="evidence" value="ECO:0007669"/>
    <property type="project" value="InterPro"/>
</dbReference>
<keyword evidence="2" id="KW-1185">Reference proteome</keyword>
<dbReference type="EMBL" id="LUCH01002497">
    <property type="protein sequence ID" value="KAF5401401.1"/>
    <property type="molecule type" value="Genomic_DNA"/>
</dbReference>
<organism evidence="1 2">
    <name type="scientific">Paragonimus heterotremus</name>
    <dbReference type="NCBI Taxonomy" id="100268"/>
    <lineage>
        <taxon>Eukaryota</taxon>
        <taxon>Metazoa</taxon>
        <taxon>Spiralia</taxon>
        <taxon>Lophotrochozoa</taxon>
        <taxon>Platyhelminthes</taxon>
        <taxon>Trematoda</taxon>
        <taxon>Digenea</taxon>
        <taxon>Plagiorchiida</taxon>
        <taxon>Troglotremata</taxon>
        <taxon>Troglotrematidae</taxon>
        <taxon>Paragonimus</taxon>
    </lineage>
</organism>
<dbReference type="PANTHER" id="PTHR14021:SF15">
    <property type="entry name" value="IRON-SULFUR CLUSTER CO-CHAPERONE PROTEIN HSCB"/>
    <property type="match status" value="1"/>
</dbReference>
<dbReference type="InterPro" id="IPR001623">
    <property type="entry name" value="DnaJ_domain"/>
</dbReference>
<accession>A0A8J4THD9</accession>
<gene>
    <name evidence="1" type="ORF">PHET_05264</name>
</gene>
<reference evidence="1" key="1">
    <citation type="submission" date="2019-05" db="EMBL/GenBank/DDBJ databases">
        <title>Annotation for the trematode Paragonimus heterotremus.</title>
        <authorList>
            <person name="Choi Y.-J."/>
        </authorList>
    </citation>
    <scope>NUCLEOTIDE SEQUENCE</scope>
    <source>
        <strain evidence="1">LC</strain>
    </source>
</reference>
<dbReference type="Proteomes" id="UP000748531">
    <property type="component" value="Unassembled WGS sequence"/>
</dbReference>
<dbReference type="PANTHER" id="PTHR14021">
    <property type="entry name" value="IRON-SULFUR CLUSTER CO-CHAPERONE PROTEIN HSCB"/>
    <property type="match status" value="1"/>
</dbReference>
<dbReference type="SUPFAM" id="SSF46565">
    <property type="entry name" value="Chaperone J-domain"/>
    <property type="match status" value="1"/>
</dbReference>
<sequence>MLRVVGASCARHCRIFFAYIQAVTLRTQMNTVRLISNVPGRCLQRTQMKYGYCTVSHPVRLCWSCNRPVYNREYFCECGKIQPIDKNMSYFDAFGYVKPVVQIDTVDLARRMRDIQKQLHPDKFSRASPHEQKLAADAATFINQAYATLHKHVSRFSYILSLHGFKEEDFSSSGSVNGNCDVS</sequence>
<dbReference type="AlphaFoldDB" id="A0A8J4THD9"/>
<dbReference type="OrthoDB" id="448954at2759"/>
<dbReference type="CDD" id="cd06257">
    <property type="entry name" value="DnaJ"/>
    <property type="match status" value="1"/>
</dbReference>
<name>A0A8J4THD9_9TREM</name>
<dbReference type="InterPro" id="IPR004640">
    <property type="entry name" value="HscB"/>
</dbReference>
<protein>
    <recommendedName>
        <fullName evidence="3">J domain-containing protein</fullName>
    </recommendedName>
</protein>
<dbReference type="Gene3D" id="1.10.287.110">
    <property type="entry name" value="DnaJ domain"/>
    <property type="match status" value="1"/>
</dbReference>
<evidence type="ECO:0000313" key="2">
    <source>
        <dbReference type="Proteomes" id="UP000748531"/>
    </source>
</evidence>